<accession>A0A1Y5Q2N5</accession>
<reference evidence="4" key="1">
    <citation type="submission" date="2016-03" db="EMBL/GenBank/DDBJ databases">
        <authorList>
            <person name="Ploux O."/>
        </authorList>
    </citation>
    <scope>NUCLEOTIDE SEQUENCE</scope>
    <source>
        <strain evidence="4">UC10</strain>
    </source>
</reference>
<evidence type="ECO:0000259" key="3">
    <source>
        <dbReference type="Pfam" id="PF13567"/>
    </source>
</evidence>
<dbReference type="EMBL" id="FLTS01000001">
    <property type="protein sequence ID" value="SBV36490.1"/>
    <property type="molecule type" value="Genomic_DNA"/>
</dbReference>
<evidence type="ECO:0000256" key="1">
    <source>
        <dbReference type="SAM" id="MobiDB-lite"/>
    </source>
</evidence>
<evidence type="ECO:0000313" key="4">
    <source>
        <dbReference type="EMBL" id="SBV36490.1"/>
    </source>
</evidence>
<proteinExistence type="predicted"/>
<dbReference type="InterPro" id="IPR025405">
    <property type="entry name" value="DUF4131"/>
</dbReference>
<keyword evidence="2" id="KW-1133">Transmembrane helix</keyword>
<keyword evidence="2" id="KW-0472">Membrane</keyword>
<protein>
    <submittedName>
        <fullName evidence="4">DNA internalization-related competence protein ComEC/Rec2</fullName>
    </submittedName>
</protein>
<keyword evidence="2" id="KW-0812">Transmembrane</keyword>
<dbReference type="AlphaFoldDB" id="A0A1Y5Q2N5"/>
<dbReference type="Pfam" id="PF13567">
    <property type="entry name" value="DUF4131"/>
    <property type="match status" value="1"/>
</dbReference>
<name>A0A1Y5Q2N5_9GAMM</name>
<evidence type="ECO:0000256" key="2">
    <source>
        <dbReference type="SAM" id="Phobius"/>
    </source>
</evidence>
<gene>
    <name evidence="4" type="ORF">STPYR_11420</name>
</gene>
<feature type="region of interest" description="Disordered" evidence="1">
    <location>
        <begin position="225"/>
        <end position="249"/>
    </location>
</feature>
<feature type="domain" description="DUF4131" evidence="3">
    <location>
        <begin position="50"/>
        <end position="206"/>
    </location>
</feature>
<feature type="transmembrane region" description="Helical" evidence="2">
    <location>
        <begin position="27"/>
        <end position="46"/>
    </location>
</feature>
<organism evidence="4">
    <name type="scientific">uncultured Stenotrophomonas sp</name>
    <dbReference type="NCBI Taxonomy" id="165438"/>
    <lineage>
        <taxon>Bacteria</taxon>
        <taxon>Pseudomonadati</taxon>
        <taxon>Pseudomonadota</taxon>
        <taxon>Gammaproteobacteria</taxon>
        <taxon>Lysobacterales</taxon>
        <taxon>Lysobacteraceae</taxon>
        <taxon>Stenotrophomonas</taxon>
        <taxon>environmental samples</taxon>
    </lineage>
</organism>
<sequence length="283" mass="30894">MVPDRDGVARVVEWRRWMQAGAVARPALGKVVTAGFTAGVCIALWAPALPPGWLRWGLLALGLCAWLRMHRWRWSGALLAGAGWAALQAGWVLDAQLPHRLEGSEITVAGTVVSLPEVEPRRTRFRFHVDDVADQHPALRGRQLQLAWYDDFSATQAGPRMQLGAGARWRFTLRLRAPRGLANPGGFDAERHALAQRITASGLVRAETARRLAASSGLQAWRERGASAGSTAPRPACRRGASGWQRGSGRGLADARRAMCRPWRWAIPAGWTMPIGRCCGLPV</sequence>